<keyword evidence="3" id="KW-0808">Transferase</keyword>
<keyword evidence="4" id="KW-1185">Reference proteome</keyword>
<dbReference type="InterPro" id="IPR016181">
    <property type="entry name" value="Acyl_CoA_acyltransferase"/>
</dbReference>
<dbReference type="AlphaFoldDB" id="A0A2W5X4Q0"/>
<name>A0A2W5X4Q0_9MICO</name>
<dbReference type="GO" id="GO:0016747">
    <property type="term" value="F:acyltransferase activity, transferring groups other than amino-acyl groups"/>
    <property type="evidence" value="ECO:0007669"/>
    <property type="project" value="InterPro"/>
</dbReference>
<accession>A0A2W5X4Q0</accession>
<gene>
    <name evidence="3" type="ORF">DNL40_03800</name>
</gene>
<feature type="domain" description="N-acetyltransferase" evidence="2">
    <location>
        <begin position="56"/>
        <end position="217"/>
    </location>
</feature>
<dbReference type="EMBL" id="QKWH01000001">
    <property type="protein sequence ID" value="PZR55475.1"/>
    <property type="molecule type" value="Genomic_DNA"/>
</dbReference>
<protein>
    <submittedName>
        <fullName evidence="3">GNAT family N-acetyltransferase</fullName>
    </submittedName>
</protein>
<dbReference type="InterPro" id="IPR052742">
    <property type="entry name" value="Mito_N-acetyltransferase"/>
</dbReference>
<dbReference type="PROSITE" id="PS51186">
    <property type="entry name" value="GNAT"/>
    <property type="match status" value="1"/>
</dbReference>
<dbReference type="Pfam" id="PF00583">
    <property type="entry name" value="Acetyltransf_1"/>
    <property type="match status" value="1"/>
</dbReference>
<dbReference type="PANTHER" id="PTHR43138">
    <property type="entry name" value="ACETYLTRANSFERASE, GNAT FAMILY"/>
    <property type="match status" value="1"/>
</dbReference>
<dbReference type="Gene3D" id="3.40.630.30">
    <property type="match status" value="1"/>
</dbReference>
<dbReference type="CDD" id="cd04301">
    <property type="entry name" value="NAT_SF"/>
    <property type="match status" value="1"/>
</dbReference>
<comment type="caution">
    <text evidence="3">The sequence shown here is derived from an EMBL/GenBank/DDBJ whole genome shotgun (WGS) entry which is preliminary data.</text>
</comment>
<dbReference type="InterPro" id="IPR000182">
    <property type="entry name" value="GNAT_dom"/>
</dbReference>
<evidence type="ECO:0000259" key="2">
    <source>
        <dbReference type="PROSITE" id="PS51186"/>
    </source>
</evidence>
<sequence>MLSRLAARRSGGDPGRRASWRSRLLLAYPAGVSTDSSTRTTPDGDGGARRPGAPALTVRPATEADWPALWPIVEAVVREGETYTYPIDLTSEAARELWLERPPGATVLAEAGGEVLGTAKMGPNRPGNGAHVGTASFMVAPQARGRGVARALGEHVVAWHRERGYRGIQFNAVVETNAAAVHLWRSLGFRTVGIVPGAFRSPSHGYVGLRVMYLDLVGEQS</sequence>
<dbReference type="PANTHER" id="PTHR43138:SF1">
    <property type="entry name" value="N-ACETYLTRANSFERASE ACA1"/>
    <property type="match status" value="1"/>
</dbReference>
<evidence type="ECO:0000313" key="3">
    <source>
        <dbReference type="EMBL" id="PZR55475.1"/>
    </source>
</evidence>
<dbReference type="SUPFAM" id="SSF55729">
    <property type="entry name" value="Acyl-CoA N-acyltransferases (Nat)"/>
    <property type="match status" value="1"/>
</dbReference>
<evidence type="ECO:0000256" key="1">
    <source>
        <dbReference type="SAM" id="MobiDB-lite"/>
    </source>
</evidence>
<reference evidence="3 4" key="1">
    <citation type="submission" date="2018-06" db="EMBL/GenBank/DDBJ databases">
        <title>Whole genome sequencing of a novel hydrocarbon degrading bacterial strain, PW21 isolated from oil contaminated produced water sample.</title>
        <authorList>
            <person name="Nagkirti P."/>
            <person name="Shaikh A."/>
            <person name="Gowdaman V."/>
            <person name="Engineer A.E."/>
            <person name="Dagar S."/>
            <person name="Dhakephalkar P.K."/>
        </authorList>
    </citation>
    <scope>NUCLEOTIDE SEQUENCE [LARGE SCALE GENOMIC DNA]</scope>
    <source>
        <strain evidence="3 4">PW21</strain>
    </source>
</reference>
<dbReference type="Proteomes" id="UP000248783">
    <property type="component" value="Unassembled WGS sequence"/>
</dbReference>
<evidence type="ECO:0000313" key="4">
    <source>
        <dbReference type="Proteomes" id="UP000248783"/>
    </source>
</evidence>
<organism evidence="3 4">
    <name type="scientific">Xylanimonas oleitrophica</name>
    <dbReference type="NCBI Taxonomy" id="2607479"/>
    <lineage>
        <taxon>Bacteria</taxon>
        <taxon>Bacillati</taxon>
        <taxon>Actinomycetota</taxon>
        <taxon>Actinomycetes</taxon>
        <taxon>Micrococcales</taxon>
        <taxon>Promicromonosporaceae</taxon>
        <taxon>Xylanimonas</taxon>
    </lineage>
</organism>
<proteinExistence type="predicted"/>
<feature type="region of interest" description="Disordered" evidence="1">
    <location>
        <begin position="31"/>
        <end position="54"/>
    </location>
</feature>